<reference evidence="2" key="1">
    <citation type="submission" date="2020-10" db="EMBL/GenBank/DDBJ databases">
        <authorList>
            <person name="Abbas A."/>
            <person name="Razzaq R."/>
            <person name="Waqas M."/>
            <person name="Abbas N."/>
            <person name="Nielsen T.K."/>
            <person name="Hansen L.H."/>
            <person name="Hussain S."/>
            <person name="Shahid M."/>
        </authorList>
    </citation>
    <scope>NUCLEOTIDE SEQUENCE</scope>
    <source>
        <strain evidence="2">S14</strain>
    </source>
</reference>
<dbReference type="RefSeq" id="WP_309389301.1">
    <property type="nucleotide sequence ID" value="NZ_JADBEO010000007.1"/>
</dbReference>
<keyword evidence="3" id="KW-1185">Reference proteome</keyword>
<feature type="transmembrane region" description="Helical" evidence="1">
    <location>
        <begin position="34"/>
        <end position="55"/>
    </location>
</feature>
<keyword evidence="1" id="KW-0472">Membrane</keyword>
<keyword evidence="1" id="KW-0812">Transmembrane</keyword>
<evidence type="ECO:0000256" key="1">
    <source>
        <dbReference type="SAM" id="Phobius"/>
    </source>
</evidence>
<name>A0ABU1DCR5_9HYPH</name>
<dbReference type="EMBL" id="JADBEO010000007">
    <property type="protein sequence ID" value="MDR4305910.1"/>
    <property type="molecule type" value="Genomic_DNA"/>
</dbReference>
<comment type="caution">
    <text evidence="2">The sequence shown here is derived from an EMBL/GenBank/DDBJ whole genome shotgun (WGS) entry which is preliminary data.</text>
</comment>
<evidence type="ECO:0000313" key="3">
    <source>
        <dbReference type="Proteomes" id="UP001181622"/>
    </source>
</evidence>
<gene>
    <name evidence="2" type="ORF">IHQ68_04620</name>
</gene>
<proteinExistence type="predicted"/>
<keyword evidence="1" id="KW-1133">Transmembrane helix</keyword>
<organism evidence="2 3">
    <name type="scientific">Chelatococcus sambhunathii</name>
    <dbReference type="NCBI Taxonomy" id="363953"/>
    <lineage>
        <taxon>Bacteria</taxon>
        <taxon>Pseudomonadati</taxon>
        <taxon>Pseudomonadota</taxon>
        <taxon>Alphaproteobacteria</taxon>
        <taxon>Hyphomicrobiales</taxon>
        <taxon>Chelatococcaceae</taxon>
        <taxon>Chelatococcus</taxon>
    </lineage>
</organism>
<evidence type="ECO:0000313" key="2">
    <source>
        <dbReference type="EMBL" id="MDR4305910.1"/>
    </source>
</evidence>
<sequence>MTDACEDRATDAFPSAAFWRMVAFMNLGARLRHLLVFVLMLGVGAIPVVANAAALESMTSVAMETMEPMADGMPCCPDDAPVAPDCQKSCPLLATCMTKCAPTAPMAVVTRSHRILALSAVRPGDDAARAGPVSEPPARPPRI</sequence>
<protein>
    <submittedName>
        <fullName evidence="2">Uncharacterized protein</fullName>
    </submittedName>
</protein>
<accession>A0ABU1DCR5</accession>
<dbReference type="Proteomes" id="UP001181622">
    <property type="component" value="Unassembled WGS sequence"/>
</dbReference>